<evidence type="ECO:0000256" key="1">
    <source>
        <dbReference type="SAM" id="Coils"/>
    </source>
</evidence>
<reference evidence="2 3" key="1">
    <citation type="submission" date="2020-08" db="EMBL/GenBank/DDBJ databases">
        <authorList>
            <person name="Hejnol A."/>
        </authorList>
    </citation>
    <scope>NUCLEOTIDE SEQUENCE [LARGE SCALE GENOMIC DNA]</scope>
</reference>
<dbReference type="Proteomes" id="UP000549394">
    <property type="component" value="Unassembled WGS sequence"/>
</dbReference>
<dbReference type="EMBL" id="CAJFCJ010000005">
    <property type="protein sequence ID" value="CAD5114635.1"/>
    <property type="molecule type" value="Genomic_DNA"/>
</dbReference>
<proteinExistence type="predicted"/>
<dbReference type="SUPFAM" id="SSF58113">
    <property type="entry name" value="Apolipoprotein A-I"/>
    <property type="match status" value="1"/>
</dbReference>
<evidence type="ECO:0000313" key="2">
    <source>
        <dbReference type="EMBL" id="CAD5114635.1"/>
    </source>
</evidence>
<evidence type="ECO:0000313" key="3">
    <source>
        <dbReference type="Proteomes" id="UP000549394"/>
    </source>
</evidence>
<gene>
    <name evidence="2" type="ORF">DGYR_LOCUS3462</name>
</gene>
<accession>A0A7I8VE28</accession>
<comment type="caution">
    <text evidence="2">The sequence shown here is derived from an EMBL/GenBank/DDBJ whole genome shotgun (WGS) entry which is preliminary data.</text>
</comment>
<protein>
    <submittedName>
        <fullName evidence="2">Uncharacterized protein</fullName>
    </submittedName>
</protein>
<keyword evidence="3" id="KW-1185">Reference proteome</keyword>
<name>A0A7I8VE28_9ANNE</name>
<organism evidence="2 3">
    <name type="scientific">Dimorphilus gyrociliatus</name>
    <dbReference type="NCBI Taxonomy" id="2664684"/>
    <lineage>
        <taxon>Eukaryota</taxon>
        <taxon>Metazoa</taxon>
        <taxon>Spiralia</taxon>
        <taxon>Lophotrochozoa</taxon>
        <taxon>Annelida</taxon>
        <taxon>Polychaeta</taxon>
        <taxon>Polychaeta incertae sedis</taxon>
        <taxon>Dinophilidae</taxon>
        <taxon>Dimorphilus</taxon>
    </lineage>
</organism>
<dbReference type="AlphaFoldDB" id="A0A7I8VE28"/>
<sequence length="183" mass="21671">MKNDDRSELRNRIGPENDIINYIKYDSDDDDDDINTQEVICQYCKGTYSCQLCNVKDHCEESVINQNELITITQEKMTEMKDRIIENLDDVKNQVQSIYSKARRVLQMKVDNEKEKLNRFKTDYLQQYDDLRDKIGNIFIDEEQTAKDLLNLKNVKATLERDVDIQFNVDLKKRNGADFEIEK</sequence>
<keyword evidence="1" id="KW-0175">Coiled coil</keyword>
<feature type="coiled-coil region" evidence="1">
    <location>
        <begin position="74"/>
        <end position="123"/>
    </location>
</feature>